<dbReference type="EMBL" id="QSFV01000023">
    <property type="protein sequence ID" value="RHA79799.1"/>
    <property type="molecule type" value="Genomic_DNA"/>
</dbReference>
<keyword evidence="2" id="KW-0472">Membrane</keyword>
<feature type="transmembrane region" description="Helical" evidence="2">
    <location>
        <begin position="20"/>
        <end position="40"/>
    </location>
</feature>
<dbReference type="AlphaFoldDB" id="A0A413T613"/>
<dbReference type="Proteomes" id="UP000285740">
    <property type="component" value="Unassembled WGS sequence"/>
</dbReference>
<comment type="caution">
    <text evidence="3">The sequence shown here is derived from an EMBL/GenBank/DDBJ whole genome shotgun (WGS) entry which is preliminary data.</text>
</comment>
<keyword evidence="2" id="KW-0812">Transmembrane</keyword>
<organism evidence="3 4">
    <name type="scientific">Eubacterium ventriosum</name>
    <dbReference type="NCBI Taxonomy" id="39496"/>
    <lineage>
        <taxon>Bacteria</taxon>
        <taxon>Bacillati</taxon>
        <taxon>Bacillota</taxon>
        <taxon>Clostridia</taxon>
        <taxon>Eubacteriales</taxon>
        <taxon>Eubacteriaceae</taxon>
        <taxon>Eubacterium</taxon>
    </lineage>
</organism>
<reference evidence="3 4" key="1">
    <citation type="submission" date="2018-08" db="EMBL/GenBank/DDBJ databases">
        <title>A genome reference for cultivated species of the human gut microbiota.</title>
        <authorList>
            <person name="Zou Y."/>
            <person name="Xue W."/>
            <person name="Luo G."/>
        </authorList>
    </citation>
    <scope>NUCLEOTIDE SEQUENCE [LARGE SCALE GENOMIC DNA]</scope>
    <source>
        <strain evidence="3 4">AM42-30</strain>
    </source>
</reference>
<accession>A0A413T613</accession>
<dbReference type="RefSeq" id="WP_118030565.1">
    <property type="nucleotide sequence ID" value="NZ_QSFV01000023.1"/>
</dbReference>
<dbReference type="Pfam" id="PF12666">
    <property type="entry name" value="PrgI"/>
    <property type="match status" value="1"/>
</dbReference>
<feature type="transmembrane region" description="Helical" evidence="2">
    <location>
        <begin position="46"/>
        <end position="68"/>
    </location>
</feature>
<sequence>MNISINKDIEKYQESVIMGLTAKQLICSIIALALGTGIVLSTFKYVGLTVSVYIAIPIVAPIALNGFYEYQGMSFTEMMKRKIRCLFKNPQLIYISEEGESLINEIHLEDMNRQKLDNKKNKKSKIKKANNKKNKGYINNSQNHKRKDGNNGNI</sequence>
<protein>
    <submittedName>
        <fullName evidence="3">PrgI family protein</fullName>
    </submittedName>
</protein>
<gene>
    <name evidence="3" type="ORF">DW918_07580</name>
</gene>
<dbReference type="InterPro" id="IPR024414">
    <property type="entry name" value="Uncharacterised_PrgI"/>
</dbReference>
<keyword evidence="2" id="KW-1133">Transmembrane helix</keyword>
<feature type="region of interest" description="Disordered" evidence="1">
    <location>
        <begin position="117"/>
        <end position="154"/>
    </location>
</feature>
<evidence type="ECO:0000256" key="1">
    <source>
        <dbReference type="SAM" id="MobiDB-lite"/>
    </source>
</evidence>
<proteinExistence type="predicted"/>
<evidence type="ECO:0000256" key="2">
    <source>
        <dbReference type="SAM" id="Phobius"/>
    </source>
</evidence>
<feature type="compositionally biased region" description="Basic residues" evidence="1">
    <location>
        <begin position="120"/>
        <end position="135"/>
    </location>
</feature>
<evidence type="ECO:0000313" key="4">
    <source>
        <dbReference type="Proteomes" id="UP000285740"/>
    </source>
</evidence>
<name>A0A413T613_9FIRM</name>
<evidence type="ECO:0000313" key="3">
    <source>
        <dbReference type="EMBL" id="RHA79799.1"/>
    </source>
</evidence>